<evidence type="ECO:0000256" key="1">
    <source>
        <dbReference type="ARBA" id="ARBA00022729"/>
    </source>
</evidence>
<keyword evidence="2" id="KW-0720">Serine protease</keyword>
<comment type="caution">
    <text evidence="4">The sequence shown here is derived from an EMBL/GenBank/DDBJ whole genome shotgun (WGS) entry which is preliminary data.</text>
</comment>
<protein>
    <submittedName>
        <fullName evidence="4">Serine peptidase, S1 family protein</fullName>
    </submittedName>
</protein>
<feature type="chain" id="PRO_5032996090" evidence="3">
    <location>
        <begin position="28"/>
        <end position="361"/>
    </location>
</feature>
<keyword evidence="1 3" id="KW-0732">Signal</keyword>
<dbReference type="InterPro" id="IPR043504">
    <property type="entry name" value="Peptidase_S1_PA_chymotrypsin"/>
</dbReference>
<dbReference type="AlphaFoldDB" id="A0A829GJS7"/>
<accession>A0A829GJS7</accession>
<sequence length="361" mass="38769">MRKVWTYITMIAAALAIIQVQTVSVSADSMANPFAANSHVLPKNDIVLTDQTTTQQFLNEIIRQYQYSYPDFKGSVKAYTPDQYQDLKEGKKVQGITSEYLSKLNNSSNHLSVRTVSPVANPNSAPYSSVGVLSTWFSMANGVMVINSPYLDSSYKKIISNSNGTELSSGTSGGTGFSIGVDRIGTAAHMLYDGHYISGGIINFGDSQANHQGVGYGVLNRLIVPQAWINNSTATSNDYGAAIVSMKSGSMPAGLNLNTNPADTMAARSIGFPGDPQSGYELQGVMVQSSGTVTPFSEDPLGIYISQQINSYHGMSGGPLLDGNNSVIGINILAWSNVQGQEYQWGFRRMNSGVAGFLRNY</sequence>
<feature type="signal peptide" evidence="3">
    <location>
        <begin position="1"/>
        <end position="27"/>
    </location>
</feature>
<dbReference type="GO" id="GO:0008236">
    <property type="term" value="F:serine-type peptidase activity"/>
    <property type="evidence" value="ECO:0007669"/>
    <property type="project" value="UniProtKB-KW"/>
</dbReference>
<gene>
    <name evidence="4" type="ORF">Lpp14_15576</name>
</gene>
<dbReference type="InterPro" id="IPR050966">
    <property type="entry name" value="Glutamyl_endopeptidase"/>
</dbReference>
<dbReference type="EMBL" id="ANJZ01000398">
    <property type="protein sequence ID" value="EPC57687.1"/>
    <property type="molecule type" value="Genomic_DNA"/>
</dbReference>
<keyword evidence="2" id="KW-0645">Protease</keyword>
<reference evidence="4 5" key="1">
    <citation type="journal article" date="2013" name="PLoS ONE">
        <title>Lactobacillus paracasei comparative genomics: towards species pan-genome definition and exploitation of diversity.</title>
        <authorList>
            <person name="Smokvina T."/>
            <person name="Wels M."/>
            <person name="Polka J."/>
            <person name="Chervaux C."/>
            <person name="Brisse S."/>
            <person name="Boekhorst J."/>
            <person name="van Hylckama Vlieg J.E."/>
            <person name="Siezen R.J."/>
        </authorList>
    </citation>
    <scope>NUCLEOTIDE SEQUENCE [LARGE SCALE GENOMIC DNA]</scope>
    <source>
        <strain evidence="4 5">Lpp14</strain>
    </source>
</reference>
<organism evidence="4 5">
    <name type="scientific">Lacticaseibacillus paracasei subsp. paracasei Lpp14</name>
    <dbReference type="NCBI Taxonomy" id="1256204"/>
    <lineage>
        <taxon>Bacteria</taxon>
        <taxon>Bacillati</taxon>
        <taxon>Bacillota</taxon>
        <taxon>Bacilli</taxon>
        <taxon>Lactobacillales</taxon>
        <taxon>Lactobacillaceae</taxon>
        <taxon>Lacticaseibacillus</taxon>
    </lineage>
</organism>
<evidence type="ECO:0000256" key="3">
    <source>
        <dbReference type="SAM" id="SignalP"/>
    </source>
</evidence>
<evidence type="ECO:0000256" key="2">
    <source>
        <dbReference type="ARBA" id="ARBA00022825"/>
    </source>
</evidence>
<dbReference type="Pfam" id="PF13365">
    <property type="entry name" value="Trypsin_2"/>
    <property type="match status" value="1"/>
</dbReference>
<dbReference type="Gene3D" id="2.40.10.10">
    <property type="entry name" value="Trypsin-like serine proteases"/>
    <property type="match status" value="2"/>
</dbReference>
<name>A0A829GJS7_LACPA</name>
<dbReference type="Proteomes" id="UP000014264">
    <property type="component" value="Unassembled WGS sequence"/>
</dbReference>
<dbReference type="PANTHER" id="PTHR15462:SF8">
    <property type="entry name" value="SERINE PROTEASE"/>
    <property type="match status" value="1"/>
</dbReference>
<evidence type="ECO:0000313" key="4">
    <source>
        <dbReference type="EMBL" id="EPC57687.1"/>
    </source>
</evidence>
<dbReference type="InterPro" id="IPR009003">
    <property type="entry name" value="Peptidase_S1_PA"/>
</dbReference>
<dbReference type="PANTHER" id="PTHR15462">
    <property type="entry name" value="SERINE PROTEASE"/>
    <property type="match status" value="1"/>
</dbReference>
<evidence type="ECO:0000313" key="5">
    <source>
        <dbReference type="Proteomes" id="UP000014264"/>
    </source>
</evidence>
<dbReference type="SUPFAM" id="SSF50494">
    <property type="entry name" value="Trypsin-like serine proteases"/>
    <property type="match status" value="1"/>
</dbReference>
<proteinExistence type="predicted"/>
<keyword evidence="2" id="KW-0378">Hydrolase</keyword>